<dbReference type="InterPro" id="IPR000700">
    <property type="entry name" value="PAS-assoc_C"/>
</dbReference>
<feature type="domain" description="PAS" evidence="8">
    <location>
        <begin position="128"/>
        <end position="172"/>
    </location>
</feature>
<dbReference type="Pfam" id="PF12860">
    <property type="entry name" value="PAS_7"/>
    <property type="match status" value="1"/>
</dbReference>
<dbReference type="FunFam" id="3.30.565.10:FF:000006">
    <property type="entry name" value="Sensor histidine kinase WalK"/>
    <property type="match status" value="1"/>
</dbReference>
<dbReference type="GO" id="GO:0000155">
    <property type="term" value="F:phosphorelay sensor kinase activity"/>
    <property type="evidence" value="ECO:0007669"/>
    <property type="project" value="InterPro"/>
</dbReference>
<dbReference type="AlphaFoldDB" id="A0A3S5GYF5"/>
<dbReference type="EC" id="2.7.13.3" evidence="2"/>
<dbReference type="SUPFAM" id="SSF55874">
    <property type="entry name" value="ATPase domain of HSP90 chaperone/DNA topoisomerase II/histidine kinase"/>
    <property type="match status" value="1"/>
</dbReference>
<dbReference type="InterPro" id="IPR005467">
    <property type="entry name" value="His_kinase_dom"/>
</dbReference>
<evidence type="ECO:0000256" key="4">
    <source>
        <dbReference type="ARBA" id="ARBA00022679"/>
    </source>
</evidence>
<evidence type="ECO:0000259" key="8">
    <source>
        <dbReference type="PROSITE" id="PS50112"/>
    </source>
</evidence>
<dbReference type="Gene3D" id="3.30.450.20">
    <property type="entry name" value="PAS domain"/>
    <property type="match status" value="3"/>
</dbReference>
<dbReference type="InterPro" id="IPR004358">
    <property type="entry name" value="Sig_transdc_His_kin-like_C"/>
</dbReference>
<dbReference type="PANTHER" id="PTHR43711:SF1">
    <property type="entry name" value="HISTIDINE KINASE 1"/>
    <property type="match status" value="1"/>
</dbReference>
<feature type="domain" description="Histidine kinase" evidence="7">
    <location>
        <begin position="570"/>
        <end position="786"/>
    </location>
</feature>
<dbReference type="InterPro" id="IPR050736">
    <property type="entry name" value="Sensor_HK_Regulatory"/>
</dbReference>
<dbReference type="InterPro" id="IPR036097">
    <property type="entry name" value="HisK_dim/P_sf"/>
</dbReference>
<evidence type="ECO:0000256" key="5">
    <source>
        <dbReference type="ARBA" id="ARBA00022777"/>
    </source>
</evidence>
<dbReference type="InterPro" id="IPR036890">
    <property type="entry name" value="HATPase_C_sf"/>
</dbReference>
<dbReference type="SMART" id="SM00387">
    <property type="entry name" value="HATPase_c"/>
    <property type="match status" value="1"/>
</dbReference>
<keyword evidence="6" id="KW-0902">Two-component regulatory system</keyword>
<dbReference type="PROSITE" id="PS50109">
    <property type="entry name" value="HIS_KIN"/>
    <property type="match status" value="1"/>
</dbReference>
<dbReference type="SUPFAM" id="SSF47384">
    <property type="entry name" value="Homodimeric domain of signal transducing histidine kinase"/>
    <property type="match status" value="1"/>
</dbReference>
<dbReference type="PANTHER" id="PTHR43711">
    <property type="entry name" value="TWO-COMPONENT HISTIDINE KINASE"/>
    <property type="match status" value="1"/>
</dbReference>
<dbReference type="SMART" id="SM00388">
    <property type="entry name" value="HisKA"/>
    <property type="match status" value="1"/>
</dbReference>
<organism evidence="10">
    <name type="scientific">Phaselicystis flava</name>
    <dbReference type="NCBI Taxonomy" id="525924"/>
    <lineage>
        <taxon>Bacteria</taxon>
        <taxon>Pseudomonadati</taxon>
        <taxon>Myxococcota</taxon>
        <taxon>Polyangia</taxon>
        <taxon>Polyangiales</taxon>
        <taxon>Phaselicystidaceae</taxon>
        <taxon>Phaselicystis</taxon>
    </lineage>
</organism>
<feature type="domain" description="PAS" evidence="8">
    <location>
        <begin position="247"/>
        <end position="299"/>
    </location>
</feature>
<dbReference type="Pfam" id="PF08448">
    <property type="entry name" value="PAS_4"/>
    <property type="match status" value="2"/>
</dbReference>
<feature type="domain" description="PAC" evidence="9">
    <location>
        <begin position="74"/>
        <end position="127"/>
    </location>
</feature>
<dbReference type="SUPFAM" id="SSF55785">
    <property type="entry name" value="PYP-like sensor domain (PAS domain)"/>
    <property type="match status" value="3"/>
</dbReference>
<dbReference type="SMART" id="SM00065">
    <property type="entry name" value="GAF"/>
    <property type="match status" value="1"/>
</dbReference>
<comment type="catalytic activity">
    <reaction evidence="1">
        <text>ATP + protein L-histidine = ADP + protein N-phospho-L-histidine.</text>
        <dbReference type="EC" id="2.7.13.3"/>
    </reaction>
</comment>
<reference evidence="10" key="1">
    <citation type="journal article" date="2018" name="J. Ind. Microbiol. Biotechnol.">
        <title>Genome mining reveals uncommon alkylpyrones as type III PKS products from myxobacteria.</title>
        <authorList>
            <person name="Hug J.J."/>
            <person name="Panter F."/>
            <person name="Krug D."/>
            <person name="Muller R."/>
        </authorList>
    </citation>
    <scope>NUCLEOTIDE SEQUENCE</scope>
    <source>
        <strain evidence="10">MSr9315</strain>
    </source>
</reference>
<evidence type="ECO:0000313" key="10">
    <source>
        <dbReference type="EMBL" id="AYM54385.1"/>
    </source>
</evidence>
<dbReference type="InterPro" id="IPR003018">
    <property type="entry name" value="GAF"/>
</dbReference>
<dbReference type="InterPro" id="IPR029016">
    <property type="entry name" value="GAF-like_dom_sf"/>
</dbReference>
<dbReference type="CDD" id="cd00082">
    <property type="entry name" value="HisKA"/>
    <property type="match status" value="1"/>
</dbReference>
<dbReference type="Pfam" id="PF00512">
    <property type="entry name" value="HisKA"/>
    <property type="match status" value="1"/>
</dbReference>
<proteinExistence type="predicted"/>
<dbReference type="InterPro" id="IPR003661">
    <property type="entry name" value="HisK_dim/P_dom"/>
</dbReference>
<dbReference type="Gene3D" id="1.10.287.130">
    <property type="match status" value="1"/>
</dbReference>
<dbReference type="Pfam" id="PF01590">
    <property type="entry name" value="GAF"/>
    <property type="match status" value="1"/>
</dbReference>
<keyword evidence="5 10" id="KW-0418">Kinase</keyword>
<dbReference type="NCBIfam" id="TIGR00229">
    <property type="entry name" value="sensory_box"/>
    <property type="match status" value="3"/>
</dbReference>
<evidence type="ECO:0000256" key="2">
    <source>
        <dbReference type="ARBA" id="ARBA00012438"/>
    </source>
</evidence>
<dbReference type="EMBL" id="MH908922">
    <property type="protein sequence ID" value="AYM54385.1"/>
    <property type="molecule type" value="Genomic_DNA"/>
</dbReference>
<dbReference type="Gene3D" id="3.30.565.10">
    <property type="entry name" value="Histidine kinase-like ATPase, C-terminal domain"/>
    <property type="match status" value="1"/>
</dbReference>
<evidence type="ECO:0000256" key="3">
    <source>
        <dbReference type="ARBA" id="ARBA00022553"/>
    </source>
</evidence>
<dbReference type="Pfam" id="PF02518">
    <property type="entry name" value="HATPase_c"/>
    <property type="match status" value="1"/>
</dbReference>
<dbReference type="PRINTS" id="PR00344">
    <property type="entry name" value="BCTRLSENSOR"/>
</dbReference>
<dbReference type="InterPro" id="IPR003594">
    <property type="entry name" value="HATPase_dom"/>
</dbReference>
<dbReference type="Gene3D" id="3.30.450.40">
    <property type="match status" value="1"/>
</dbReference>
<keyword evidence="3" id="KW-0597">Phosphoprotein</keyword>
<protein>
    <recommendedName>
        <fullName evidence="2">histidine kinase</fullName>
        <ecNumber evidence="2">2.7.13.3</ecNumber>
    </recommendedName>
</protein>
<dbReference type="InterPro" id="IPR013656">
    <property type="entry name" value="PAS_4"/>
</dbReference>
<evidence type="ECO:0000256" key="1">
    <source>
        <dbReference type="ARBA" id="ARBA00000085"/>
    </source>
</evidence>
<dbReference type="SUPFAM" id="SSF55781">
    <property type="entry name" value="GAF domain-like"/>
    <property type="match status" value="1"/>
</dbReference>
<feature type="domain" description="PAS" evidence="8">
    <location>
        <begin position="11"/>
        <end position="59"/>
    </location>
</feature>
<dbReference type="PROSITE" id="PS50113">
    <property type="entry name" value="PAC"/>
    <property type="match status" value="1"/>
</dbReference>
<dbReference type="PROSITE" id="PS50112">
    <property type="entry name" value="PAS"/>
    <property type="match status" value="3"/>
</dbReference>
<evidence type="ECO:0000259" key="7">
    <source>
        <dbReference type="PROSITE" id="PS50109"/>
    </source>
</evidence>
<name>A0A3S5GYF5_9BACT</name>
<keyword evidence="4" id="KW-0808">Transferase</keyword>
<sequence>MISGLSVLQTVEQQMHALLDEAPLVLFAIDRAGIFTHSEGRGLRALGWRSGEMIGRSAFEHYRDSPWIIDALHRALEGEIVQASGEVAGLWYSAQYVPLWRRGVVVGVVGLALDVTERKRAEAALEERESHMRLVIEQLPAVLWTTDRELRITSSEGAALAHLGLRAGELVGVLLQDFMGGPEAPGVAAHHRALTGERVSFASEWRGRSYHTLIEPLLAADGEVIGTLGISFDMTEQKLAEEGRECTISILRATLESTADGLLVVDRDGRISAHNRKFAEMWGIPDEVLDGRDDAQMIHLALRQVKDPDAFLAGVRELYAHPEMQRSDDFELADGRIFERYSQPQRLGYAIVGRVWSFRDVTARRRAEVERDRLLAEEQRARTRAAFLAEASKVLAATLDYESSLAALARLAVPLLGDWCAIDEITDAGQVRRLAVAHADPTRGEVARGLAAWTPRLDDREGIGRVLHAGERRVGRDAPGLPPLGAVAPEHADLIRRAGVRAWLSVPLAARGRILGALTFVSAADPDRYGDAEISLVEDLAQRAALAVDNARLYREAQRAVQLRDEFLSIASHELYTPLTSLRLILQSLLASQDPACRTQALQRRLSMAERQGERLTTLVGSLLDVSRIEVGRFQLDLQEMDLAALVRDVVARFEQGLARANCLVSLDAELPVIGRWDRSRLEQVITNLLSNAMKYGASSSIEIAVTQADGAGRLTISDHGIGIQPDRLPYVFDRFERAVSSREYGGLGLGLYVCRWIVEQHGGTIRVESAPGQGATFTVELPCAGPST</sequence>
<evidence type="ECO:0000259" key="9">
    <source>
        <dbReference type="PROSITE" id="PS50113"/>
    </source>
</evidence>
<dbReference type="CDD" id="cd00075">
    <property type="entry name" value="HATPase"/>
    <property type="match status" value="1"/>
</dbReference>
<dbReference type="InterPro" id="IPR035965">
    <property type="entry name" value="PAS-like_dom_sf"/>
</dbReference>
<evidence type="ECO:0000256" key="6">
    <source>
        <dbReference type="ARBA" id="ARBA00023012"/>
    </source>
</evidence>
<dbReference type="InterPro" id="IPR000014">
    <property type="entry name" value="PAS"/>
</dbReference>
<accession>A0A3S5GYF5</accession>
<dbReference type="SMART" id="SM00091">
    <property type="entry name" value="PAS"/>
    <property type="match status" value="3"/>
</dbReference>